<dbReference type="Pfam" id="PF02578">
    <property type="entry name" value="Cu-oxidase_4"/>
    <property type="match status" value="1"/>
</dbReference>
<keyword evidence="5" id="KW-0378">Hydrolase</keyword>
<evidence type="ECO:0000256" key="4">
    <source>
        <dbReference type="ARBA" id="ARBA00022723"/>
    </source>
</evidence>
<evidence type="ECO:0000313" key="11">
    <source>
        <dbReference type="Proteomes" id="UP001597389"/>
    </source>
</evidence>
<organism evidence="10 11">
    <name type="scientific">Rubritalea tangerina</name>
    <dbReference type="NCBI Taxonomy" id="430798"/>
    <lineage>
        <taxon>Bacteria</taxon>
        <taxon>Pseudomonadati</taxon>
        <taxon>Verrucomicrobiota</taxon>
        <taxon>Verrucomicrobiia</taxon>
        <taxon>Verrucomicrobiales</taxon>
        <taxon>Rubritaleaceae</taxon>
        <taxon>Rubritalea</taxon>
    </lineage>
</organism>
<dbReference type="SUPFAM" id="SSF64438">
    <property type="entry name" value="CNF1/YfiH-like putative cysteine hydrolases"/>
    <property type="match status" value="1"/>
</dbReference>
<evidence type="ECO:0000256" key="1">
    <source>
        <dbReference type="ARBA" id="ARBA00000553"/>
    </source>
</evidence>
<evidence type="ECO:0000256" key="6">
    <source>
        <dbReference type="ARBA" id="ARBA00022833"/>
    </source>
</evidence>
<evidence type="ECO:0000256" key="2">
    <source>
        <dbReference type="ARBA" id="ARBA00007353"/>
    </source>
</evidence>
<dbReference type="Gene3D" id="3.60.140.10">
    <property type="entry name" value="CNF1/YfiH-like putative cysteine hydrolases"/>
    <property type="match status" value="2"/>
</dbReference>
<comment type="catalytic activity">
    <reaction evidence="8">
        <text>adenosine + phosphate = alpha-D-ribose 1-phosphate + adenine</text>
        <dbReference type="Rhea" id="RHEA:27642"/>
        <dbReference type="ChEBI" id="CHEBI:16335"/>
        <dbReference type="ChEBI" id="CHEBI:16708"/>
        <dbReference type="ChEBI" id="CHEBI:43474"/>
        <dbReference type="ChEBI" id="CHEBI:57720"/>
        <dbReference type="EC" id="2.4.2.1"/>
    </reaction>
    <physiologicalReaction direction="left-to-right" evidence="8">
        <dbReference type="Rhea" id="RHEA:27643"/>
    </physiologicalReaction>
</comment>
<dbReference type="CDD" id="cd16833">
    <property type="entry name" value="YfiH"/>
    <property type="match status" value="1"/>
</dbReference>
<dbReference type="PANTHER" id="PTHR30616">
    <property type="entry name" value="UNCHARACTERIZED PROTEIN YFIH"/>
    <property type="match status" value="1"/>
</dbReference>
<reference evidence="11" key="1">
    <citation type="journal article" date="2019" name="Int. J. Syst. Evol. Microbiol.">
        <title>The Global Catalogue of Microorganisms (GCM) 10K type strain sequencing project: providing services to taxonomists for standard genome sequencing and annotation.</title>
        <authorList>
            <consortium name="The Broad Institute Genomics Platform"/>
            <consortium name="The Broad Institute Genome Sequencing Center for Infectious Disease"/>
            <person name="Wu L."/>
            <person name="Ma J."/>
        </authorList>
    </citation>
    <scope>NUCLEOTIDE SEQUENCE [LARGE SCALE GENOMIC DNA]</scope>
    <source>
        <strain evidence="11">CCUG 57942</strain>
    </source>
</reference>
<dbReference type="InterPro" id="IPR011324">
    <property type="entry name" value="Cytotoxic_necrot_fac-like_cat"/>
</dbReference>
<dbReference type="Proteomes" id="UP001597389">
    <property type="component" value="Unassembled WGS sequence"/>
</dbReference>
<evidence type="ECO:0000313" key="10">
    <source>
        <dbReference type="EMBL" id="MFD2159427.1"/>
    </source>
</evidence>
<dbReference type="EMBL" id="JBHUJB010000046">
    <property type="protein sequence ID" value="MFD2159427.1"/>
    <property type="molecule type" value="Genomic_DNA"/>
</dbReference>
<proteinExistence type="inferred from homology"/>
<keyword evidence="11" id="KW-1185">Reference proteome</keyword>
<name>A0ABW4ZCV4_9BACT</name>
<evidence type="ECO:0000256" key="3">
    <source>
        <dbReference type="ARBA" id="ARBA00022679"/>
    </source>
</evidence>
<keyword evidence="4" id="KW-0479">Metal-binding</keyword>
<keyword evidence="3" id="KW-0808">Transferase</keyword>
<comment type="similarity">
    <text evidence="2">Belongs to the purine nucleoside phosphorylase YfiH/LACC1 family.</text>
</comment>
<evidence type="ECO:0000256" key="5">
    <source>
        <dbReference type="ARBA" id="ARBA00022801"/>
    </source>
</evidence>
<dbReference type="PANTHER" id="PTHR30616:SF2">
    <property type="entry name" value="PURINE NUCLEOSIDE PHOSPHORYLASE LACC1"/>
    <property type="match status" value="1"/>
</dbReference>
<dbReference type="InterPro" id="IPR003730">
    <property type="entry name" value="Cu_polyphenol_OxRdtase"/>
</dbReference>
<evidence type="ECO:0000256" key="7">
    <source>
        <dbReference type="ARBA" id="ARBA00047989"/>
    </source>
</evidence>
<evidence type="ECO:0000256" key="9">
    <source>
        <dbReference type="ARBA" id="ARBA00049893"/>
    </source>
</evidence>
<accession>A0ABW4ZCV4</accession>
<protein>
    <submittedName>
        <fullName evidence="10">Polyphenol oxidase family protein</fullName>
    </submittedName>
</protein>
<gene>
    <name evidence="10" type="ORF">ACFSW8_10990</name>
</gene>
<evidence type="ECO:0000256" key="8">
    <source>
        <dbReference type="ARBA" id="ARBA00048968"/>
    </source>
</evidence>
<sequence>MNDKHFLAPLKRDGIAADFIGRIAGVPVDTDREATVARLEPMHREVVESLGFAWESVARAEQVHGGEVAVVEESGVGVISGVDGLVTNVPGVMLGIYVADCGAVYLFDRKQQAIGLVHSGKKGTEAEIVRVALEKMGECYGTQASDVVAVLAPCIRPPAYEVDFAKQIMETLASVGVKESYDCGICTSSDLDAYYSYRLEKGATGRMIALLGIQEGEK</sequence>
<comment type="caution">
    <text evidence="10">The sequence shown here is derived from an EMBL/GenBank/DDBJ whole genome shotgun (WGS) entry which is preliminary data.</text>
</comment>
<keyword evidence="6" id="KW-0862">Zinc</keyword>
<comment type="catalytic activity">
    <reaction evidence="9">
        <text>S-methyl-5'-thioadenosine + phosphate = 5-(methylsulfanyl)-alpha-D-ribose 1-phosphate + adenine</text>
        <dbReference type="Rhea" id="RHEA:11852"/>
        <dbReference type="ChEBI" id="CHEBI:16708"/>
        <dbReference type="ChEBI" id="CHEBI:17509"/>
        <dbReference type="ChEBI" id="CHEBI:43474"/>
        <dbReference type="ChEBI" id="CHEBI:58533"/>
        <dbReference type="EC" id="2.4.2.28"/>
    </reaction>
    <physiologicalReaction direction="left-to-right" evidence="9">
        <dbReference type="Rhea" id="RHEA:11853"/>
    </physiologicalReaction>
</comment>
<dbReference type="RefSeq" id="WP_377086132.1">
    <property type="nucleotide sequence ID" value="NZ_JBHSJL010000014.1"/>
</dbReference>
<comment type="catalytic activity">
    <reaction evidence="7">
        <text>adenosine + H2O + H(+) = inosine + NH4(+)</text>
        <dbReference type="Rhea" id="RHEA:24408"/>
        <dbReference type="ChEBI" id="CHEBI:15377"/>
        <dbReference type="ChEBI" id="CHEBI:15378"/>
        <dbReference type="ChEBI" id="CHEBI:16335"/>
        <dbReference type="ChEBI" id="CHEBI:17596"/>
        <dbReference type="ChEBI" id="CHEBI:28938"/>
        <dbReference type="EC" id="3.5.4.4"/>
    </reaction>
    <physiologicalReaction direction="left-to-right" evidence="7">
        <dbReference type="Rhea" id="RHEA:24409"/>
    </physiologicalReaction>
</comment>
<dbReference type="InterPro" id="IPR038371">
    <property type="entry name" value="Cu_polyphenol_OxRdtase_sf"/>
</dbReference>
<comment type="catalytic activity">
    <reaction evidence="1">
        <text>inosine + phosphate = alpha-D-ribose 1-phosphate + hypoxanthine</text>
        <dbReference type="Rhea" id="RHEA:27646"/>
        <dbReference type="ChEBI" id="CHEBI:17368"/>
        <dbReference type="ChEBI" id="CHEBI:17596"/>
        <dbReference type="ChEBI" id="CHEBI:43474"/>
        <dbReference type="ChEBI" id="CHEBI:57720"/>
        <dbReference type="EC" id="2.4.2.1"/>
    </reaction>
    <physiologicalReaction direction="left-to-right" evidence="1">
        <dbReference type="Rhea" id="RHEA:27647"/>
    </physiologicalReaction>
</comment>